<dbReference type="CDD" id="cd03768">
    <property type="entry name" value="SR_ResInv"/>
    <property type="match status" value="1"/>
</dbReference>
<feature type="active site" description="O-(5'-phospho-DNA)-serine intermediate" evidence="6 7">
    <location>
        <position position="23"/>
    </location>
</feature>
<evidence type="ECO:0000313" key="9">
    <source>
        <dbReference type="EMBL" id="GLK53942.1"/>
    </source>
</evidence>
<evidence type="ECO:0000256" key="7">
    <source>
        <dbReference type="PROSITE-ProRule" id="PRU10137"/>
    </source>
</evidence>
<dbReference type="GO" id="GO:0003677">
    <property type="term" value="F:DNA binding"/>
    <property type="evidence" value="ECO:0007669"/>
    <property type="project" value="UniProtKB-KW"/>
</dbReference>
<dbReference type="SUPFAM" id="SSF53041">
    <property type="entry name" value="Resolvase-like"/>
    <property type="match status" value="1"/>
</dbReference>
<keyword evidence="3" id="KW-0230">DNA invertase</keyword>
<dbReference type="Pfam" id="PF00239">
    <property type="entry name" value="Resolvase"/>
    <property type="match status" value="1"/>
</dbReference>
<dbReference type="Gene3D" id="1.10.10.60">
    <property type="entry name" value="Homeodomain-like"/>
    <property type="match status" value="1"/>
</dbReference>
<dbReference type="SMART" id="SM00857">
    <property type="entry name" value="Resolvase"/>
    <property type="match status" value="1"/>
</dbReference>
<protein>
    <submittedName>
        <fullName evidence="9">DNA invertase</fullName>
    </submittedName>
</protein>
<feature type="domain" description="Resolvase/invertase-type recombinase catalytic" evidence="8">
    <location>
        <begin position="15"/>
        <end position="148"/>
    </location>
</feature>
<evidence type="ECO:0000256" key="2">
    <source>
        <dbReference type="ARBA" id="ARBA00022908"/>
    </source>
</evidence>
<sequence>MIAGDDDAFLDTDAMLIGYARVSTDDQNLDLQRDALAAAGCERIFEDHAGGAVADRPGLKTALEQARAGDTLVVWRLDRLGRSLKDLIARAEALQDDGVGLKSLQEAIDTTSSGGQLIFHIFGALAEFERNLIRERTQAGLRAARARGRLGGRPKLLDARQRAHAVELYKSRQHTVKEICQIMGICRQTLYSYVEEFSDGP</sequence>
<dbReference type="Proteomes" id="UP001143486">
    <property type="component" value="Unassembled WGS sequence"/>
</dbReference>
<evidence type="ECO:0000313" key="10">
    <source>
        <dbReference type="Proteomes" id="UP001143486"/>
    </source>
</evidence>
<keyword evidence="4" id="KW-0238">DNA-binding</keyword>
<dbReference type="PANTHER" id="PTHR30461">
    <property type="entry name" value="DNA-INVERTASE FROM LAMBDOID PROPHAGE"/>
    <property type="match status" value="1"/>
</dbReference>
<reference evidence="9" key="2">
    <citation type="submission" date="2023-01" db="EMBL/GenBank/DDBJ databases">
        <authorList>
            <person name="Sun Q."/>
            <person name="Evtushenko L."/>
        </authorList>
    </citation>
    <scope>NUCLEOTIDE SEQUENCE</scope>
    <source>
        <strain evidence="9">VKM B-1513</strain>
    </source>
</reference>
<dbReference type="FunFam" id="3.40.50.1390:FF:000001">
    <property type="entry name" value="DNA recombinase"/>
    <property type="match status" value="1"/>
</dbReference>
<dbReference type="InterPro" id="IPR050639">
    <property type="entry name" value="SSR_resolvase"/>
</dbReference>
<evidence type="ECO:0000259" key="8">
    <source>
        <dbReference type="PROSITE" id="PS51736"/>
    </source>
</evidence>
<dbReference type="PROSITE" id="PS51736">
    <property type="entry name" value="RECOMBINASES_3"/>
    <property type="match status" value="1"/>
</dbReference>
<dbReference type="Gene3D" id="3.40.50.1390">
    <property type="entry name" value="Resolvase, N-terminal catalytic domain"/>
    <property type="match status" value="1"/>
</dbReference>
<evidence type="ECO:0000256" key="6">
    <source>
        <dbReference type="PIRSR" id="PIRSR606118-50"/>
    </source>
</evidence>
<evidence type="ECO:0000256" key="4">
    <source>
        <dbReference type="ARBA" id="ARBA00023125"/>
    </source>
</evidence>
<comment type="caution">
    <text evidence="9">The sequence shown here is derived from an EMBL/GenBank/DDBJ whole genome shotgun (WGS) entry which is preliminary data.</text>
</comment>
<reference evidence="9" key="1">
    <citation type="journal article" date="2014" name="Int. J. Syst. Evol. Microbiol.">
        <title>Complete genome sequence of Corynebacterium casei LMG S-19264T (=DSM 44701T), isolated from a smear-ripened cheese.</title>
        <authorList>
            <consortium name="US DOE Joint Genome Institute (JGI-PGF)"/>
            <person name="Walter F."/>
            <person name="Albersmeier A."/>
            <person name="Kalinowski J."/>
            <person name="Ruckert C."/>
        </authorList>
    </citation>
    <scope>NUCLEOTIDE SEQUENCE</scope>
    <source>
        <strain evidence="9">VKM B-1513</strain>
    </source>
</reference>
<dbReference type="InterPro" id="IPR006118">
    <property type="entry name" value="Recombinase_CS"/>
</dbReference>
<dbReference type="GO" id="GO:0000150">
    <property type="term" value="F:DNA strand exchange activity"/>
    <property type="evidence" value="ECO:0007669"/>
    <property type="project" value="UniProtKB-KW"/>
</dbReference>
<keyword evidence="10" id="KW-1185">Reference proteome</keyword>
<dbReference type="AlphaFoldDB" id="A0A9W6IP55"/>
<accession>A0A9W6IP55</accession>
<dbReference type="InterPro" id="IPR006119">
    <property type="entry name" value="Resolv_N"/>
</dbReference>
<dbReference type="Pfam" id="PF13384">
    <property type="entry name" value="HTH_23"/>
    <property type="match status" value="1"/>
</dbReference>
<dbReference type="InterPro" id="IPR036162">
    <property type="entry name" value="Resolvase-like_N_sf"/>
</dbReference>
<dbReference type="EMBL" id="BSFE01000016">
    <property type="protein sequence ID" value="GLK53942.1"/>
    <property type="molecule type" value="Genomic_DNA"/>
</dbReference>
<keyword evidence="5" id="KW-0233">DNA recombination</keyword>
<proteinExistence type="inferred from homology"/>
<dbReference type="InterPro" id="IPR009057">
    <property type="entry name" value="Homeodomain-like_sf"/>
</dbReference>
<name>A0A9W6IP55_9PROT</name>
<dbReference type="PROSITE" id="PS00397">
    <property type="entry name" value="RECOMBINASES_1"/>
    <property type="match status" value="1"/>
</dbReference>
<dbReference type="GO" id="GO:0015074">
    <property type="term" value="P:DNA integration"/>
    <property type="evidence" value="ECO:0007669"/>
    <property type="project" value="UniProtKB-KW"/>
</dbReference>
<evidence type="ECO:0000256" key="3">
    <source>
        <dbReference type="ARBA" id="ARBA00023100"/>
    </source>
</evidence>
<organism evidence="9 10">
    <name type="scientific">Maricaulis virginensis</name>
    <dbReference type="NCBI Taxonomy" id="144022"/>
    <lineage>
        <taxon>Bacteria</taxon>
        <taxon>Pseudomonadati</taxon>
        <taxon>Pseudomonadota</taxon>
        <taxon>Alphaproteobacteria</taxon>
        <taxon>Maricaulales</taxon>
        <taxon>Maricaulaceae</taxon>
        <taxon>Maricaulis</taxon>
    </lineage>
</organism>
<gene>
    <name evidence="9" type="ORF">GCM10017621_34500</name>
</gene>
<evidence type="ECO:0000256" key="1">
    <source>
        <dbReference type="ARBA" id="ARBA00009913"/>
    </source>
</evidence>
<dbReference type="PANTHER" id="PTHR30461:SF2">
    <property type="entry name" value="SERINE RECOMBINASE PINE-RELATED"/>
    <property type="match status" value="1"/>
</dbReference>
<evidence type="ECO:0000256" key="5">
    <source>
        <dbReference type="ARBA" id="ARBA00023172"/>
    </source>
</evidence>
<dbReference type="SUPFAM" id="SSF46689">
    <property type="entry name" value="Homeodomain-like"/>
    <property type="match status" value="1"/>
</dbReference>
<dbReference type="PROSITE" id="PS00398">
    <property type="entry name" value="RECOMBINASES_2"/>
    <property type="match status" value="1"/>
</dbReference>
<keyword evidence="2" id="KW-0229">DNA integration</keyword>
<comment type="similarity">
    <text evidence="1">Belongs to the site-specific recombinase resolvase family.</text>
</comment>